<dbReference type="EC" id="3.1.-.-" evidence="8"/>
<dbReference type="InterPro" id="IPR002716">
    <property type="entry name" value="PIN_dom"/>
</dbReference>
<reference evidence="10 11" key="1">
    <citation type="journal article" date="2018" name="Environ. Microbiol.">
        <title>Ecological and genomic features of two widespread freshwater picocyanobacteria.</title>
        <authorList>
            <person name="Cabello-Yeves P.J."/>
            <person name="Picazo A."/>
            <person name="Camacho A."/>
            <person name="Callieri C."/>
            <person name="Rosselli R."/>
            <person name="Roda-Garcia J.J."/>
            <person name="Coutinho F.H."/>
            <person name="Rodriguez-Valera F."/>
        </authorList>
    </citation>
    <scope>NUCLEOTIDE SEQUENCE [LARGE SCALE GENOMIC DNA]</scope>
    <source>
        <strain evidence="10 11">Tous</strain>
    </source>
</reference>
<keyword evidence="11" id="KW-1185">Reference proteome</keyword>
<dbReference type="PANTHER" id="PTHR33653:SF1">
    <property type="entry name" value="RIBONUCLEASE VAPC2"/>
    <property type="match status" value="1"/>
</dbReference>
<feature type="binding site" evidence="8">
    <location>
        <position position="5"/>
    </location>
    <ligand>
        <name>Mg(2+)</name>
        <dbReference type="ChEBI" id="CHEBI:18420"/>
    </ligand>
</feature>
<dbReference type="CDD" id="cd18731">
    <property type="entry name" value="PIN_NgFitB-like"/>
    <property type="match status" value="1"/>
</dbReference>
<name>A0A2P7MSH9_9CYAN</name>
<evidence type="ECO:0000256" key="4">
    <source>
        <dbReference type="ARBA" id="ARBA00022723"/>
    </source>
</evidence>
<feature type="binding site" evidence="8">
    <location>
        <position position="104"/>
    </location>
    <ligand>
        <name>Mg(2+)</name>
        <dbReference type="ChEBI" id="CHEBI:18420"/>
    </ligand>
</feature>
<proteinExistence type="inferred from homology"/>
<evidence type="ECO:0000256" key="5">
    <source>
        <dbReference type="ARBA" id="ARBA00022801"/>
    </source>
</evidence>
<dbReference type="InterPro" id="IPR050556">
    <property type="entry name" value="Type_II_TA_system_RNase"/>
</dbReference>
<evidence type="ECO:0000313" key="11">
    <source>
        <dbReference type="Proteomes" id="UP000243002"/>
    </source>
</evidence>
<dbReference type="Pfam" id="PF01850">
    <property type="entry name" value="PIN"/>
    <property type="match status" value="1"/>
</dbReference>
<keyword evidence="8" id="KW-0800">Toxin</keyword>
<protein>
    <recommendedName>
        <fullName evidence="8">Ribonuclease VapC</fullName>
        <shortName evidence="8">RNase VapC</shortName>
        <ecNumber evidence="8">3.1.-.-</ecNumber>
    </recommendedName>
    <alternativeName>
        <fullName evidence="8">Toxin VapC</fullName>
    </alternativeName>
</protein>
<dbReference type="HAMAP" id="MF_00265">
    <property type="entry name" value="VapC_Nob1"/>
    <property type="match status" value="1"/>
</dbReference>
<feature type="domain" description="PIN" evidence="9">
    <location>
        <begin position="2"/>
        <end position="127"/>
    </location>
</feature>
<keyword evidence="2 8" id="KW-1277">Toxin-antitoxin system</keyword>
<gene>
    <name evidence="8" type="primary">vapC</name>
    <name evidence="10" type="ORF">C7K55_11585</name>
</gene>
<dbReference type="RefSeq" id="WP_106632890.1">
    <property type="nucleotide sequence ID" value="NZ_PXXO01000015.1"/>
</dbReference>
<evidence type="ECO:0000256" key="2">
    <source>
        <dbReference type="ARBA" id="ARBA00022649"/>
    </source>
</evidence>
<dbReference type="InterPro" id="IPR029060">
    <property type="entry name" value="PIN-like_dom_sf"/>
</dbReference>
<keyword evidence="4 8" id="KW-0479">Metal-binding</keyword>
<evidence type="ECO:0000256" key="8">
    <source>
        <dbReference type="HAMAP-Rule" id="MF_00265"/>
    </source>
</evidence>
<evidence type="ECO:0000256" key="7">
    <source>
        <dbReference type="ARBA" id="ARBA00038093"/>
    </source>
</evidence>
<dbReference type="Proteomes" id="UP000243002">
    <property type="component" value="Unassembled WGS sequence"/>
</dbReference>
<keyword evidence="3 8" id="KW-0540">Nuclease</keyword>
<dbReference type="OrthoDB" id="9815354at2"/>
<dbReference type="GO" id="GO:0004540">
    <property type="term" value="F:RNA nuclease activity"/>
    <property type="evidence" value="ECO:0007669"/>
    <property type="project" value="InterPro"/>
</dbReference>
<dbReference type="AlphaFoldDB" id="A0A2P7MSH9"/>
<comment type="similarity">
    <text evidence="7 8">Belongs to the PINc/VapC protein family.</text>
</comment>
<dbReference type="GO" id="GO:0016787">
    <property type="term" value="F:hydrolase activity"/>
    <property type="evidence" value="ECO:0007669"/>
    <property type="project" value="UniProtKB-KW"/>
</dbReference>
<evidence type="ECO:0000313" key="10">
    <source>
        <dbReference type="EMBL" id="PSJ04147.1"/>
    </source>
</evidence>
<dbReference type="EMBL" id="PXXO01000015">
    <property type="protein sequence ID" value="PSJ04147.1"/>
    <property type="molecule type" value="Genomic_DNA"/>
</dbReference>
<dbReference type="PANTHER" id="PTHR33653">
    <property type="entry name" value="RIBONUCLEASE VAPC2"/>
    <property type="match status" value="1"/>
</dbReference>
<sequence length="139" mass="15274">MIVLDTNVISELMRPQPHPQVLAWVDGLDPVRVAITAMNEAEILHGIARLPDGRRKQGLQQSWDELVAEIFAGRVWPFSSEAAHWYADLLSARERLARPMATADAVIAATVLAHGAQLATRDLADFADLGLDLINPWAC</sequence>
<organism evidence="10 11">
    <name type="scientific">Cyanobium usitatum str. Tous</name>
    <dbReference type="NCBI Taxonomy" id="2116684"/>
    <lineage>
        <taxon>Bacteria</taxon>
        <taxon>Bacillati</taxon>
        <taxon>Cyanobacteriota</taxon>
        <taxon>Cyanophyceae</taxon>
        <taxon>Synechococcales</taxon>
        <taxon>Prochlorococcaceae</taxon>
        <taxon>Cyanobium</taxon>
    </lineage>
</organism>
<accession>A0A2P7MSH9</accession>
<comment type="function">
    <text evidence="8">Toxic component of a toxin-antitoxin (TA) system. An RNase.</text>
</comment>
<comment type="cofactor">
    <cofactor evidence="1 8">
        <name>Mg(2+)</name>
        <dbReference type="ChEBI" id="CHEBI:18420"/>
    </cofactor>
</comment>
<evidence type="ECO:0000256" key="6">
    <source>
        <dbReference type="ARBA" id="ARBA00022842"/>
    </source>
</evidence>
<dbReference type="Gene3D" id="3.40.50.1010">
    <property type="entry name" value="5'-nuclease"/>
    <property type="match status" value="1"/>
</dbReference>
<dbReference type="GO" id="GO:0090729">
    <property type="term" value="F:toxin activity"/>
    <property type="evidence" value="ECO:0007669"/>
    <property type="project" value="UniProtKB-KW"/>
</dbReference>
<evidence type="ECO:0000256" key="1">
    <source>
        <dbReference type="ARBA" id="ARBA00001946"/>
    </source>
</evidence>
<comment type="caution">
    <text evidence="10">The sequence shown here is derived from an EMBL/GenBank/DDBJ whole genome shotgun (WGS) entry which is preliminary data.</text>
</comment>
<dbReference type="GO" id="GO:0000287">
    <property type="term" value="F:magnesium ion binding"/>
    <property type="evidence" value="ECO:0007669"/>
    <property type="project" value="UniProtKB-UniRule"/>
</dbReference>
<dbReference type="InterPro" id="IPR022907">
    <property type="entry name" value="VapC_family"/>
</dbReference>
<evidence type="ECO:0000256" key="3">
    <source>
        <dbReference type="ARBA" id="ARBA00022722"/>
    </source>
</evidence>
<keyword evidence="6 8" id="KW-0460">Magnesium</keyword>
<keyword evidence="5 8" id="KW-0378">Hydrolase</keyword>
<evidence type="ECO:0000259" key="9">
    <source>
        <dbReference type="Pfam" id="PF01850"/>
    </source>
</evidence>
<dbReference type="SUPFAM" id="SSF88723">
    <property type="entry name" value="PIN domain-like"/>
    <property type="match status" value="1"/>
</dbReference>